<keyword evidence="1" id="KW-0812">Transmembrane</keyword>
<proteinExistence type="predicted"/>
<sequence>MGMLYLLSEVLSARFLGAALCHVVTFFCFLYPRSHLISLV</sequence>
<feature type="transmembrane region" description="Helical" evidence="1">
    <location>
        <begin position="12"/>
        <end position="31"/>
    </location>
</feature>
<protein>
    <submittedName>
        <fullName evidence="2">Uncharacterized protein</fullName>
    </submittedName>
</protein>
<keyword evidence="1" id="KW-1133">Transmembrane helix</keyword>
<name>A0A0A9HX57_ARUDO</name>
<reference evidence="2" key="2">
    <citation type="journal article" date="2015" name="Data Brief">
        <title>Shoot transcriptome of the giant reed, Arundo donax.</title>
        <authorList>
            <person name="Barrero R.A."/>
            <person name="Guerrero F.D."/>
            <person name="Moolhuijzen P."/>
            <person name="Goolsby J.A."/>
            <person name="Tidwell J."/>
            <person name="Bellgard S.E."/>
            <person name="Bellgard M.I."/>
        </authorList>
    </citation>
    <scope>NUCLEOTIDE SEQUENCE</scope>
    <source>
        <tissue evidence="2">Shoot tissue taken approximately 20 cm above the soil surface</tissue>
    </source>
</reference>
<dbReference type="EMBL" id="GBRH01158430">
    <property type="protein sequence ID" value="JAE39466.1"/>
    <property type="molecule type" value="Transcribed_RNA"/>
</dbReference>
<reference evidence="2" key="1">
    <citation type="submission" date="2014-09" db="EMBL/GenBank/DDBJ databases">
        <authorList>
            <person name="Magalhaes I.L.F."/>
            <person name="Oliveira U."/>
            <person name="Santos F.R."/>
            <person name="Vidigal T.H.D.A."/>
            <person name="Brescovit A.D."/>
            <person name="Santos A.J."/>
        </authorList>
    </citation>
    <scope>NUCLEOTIDE SEQUENCE</scope>
    <source>
        <tissue evidence="2">Shoot tissue taken approximately 20 cm above the soil surface</tissue>
    </source>
</reference>
<organism evidence="2">
    <name type="scientific">Arundo donax</name>
    <name type="common">Giant reed</name>
    <name type="synonym">Donax arundinaceus</name>
    <dbReference type="NCBI Taxonomy" id="35708"/>
    <lineage>
        <taxon>Eukaryota</taxon>
        <taxon>Viridiplantae</taxon>
        <taxon>Streptophyta</taxon>
        <taxon>Embryophyta</taxon>
        <taxon>Tracheophyta</taxon>
        <taxon>Spermatophyta</taxon>
        <taxon>Magnoliopsida</taxon>
        <taxon>Liliopsida</taxon>
        <taxon>Poales</taxon>
        <taxon>Poaceae</taxon>
        <taxon>PACMAD clade</taxon>
        <taxon>Arundinoideae</taxon>
        <taxon>Arundineae</taxon>
        <taxon>Arundo</taxon>
    </lineage>
</organism>
<dbReference type="AlphaFoldDB" id="A0A0A9HX57"/>
<evidence type="ECO:0000313" key="2">
    <source>
        <dbReference type="EMBL" id="JAE39466.1"/>
    </source>
</evidence>
<keyword evidence="1" id="KW-0472">Membrane</keyword>
<evidence type="ECO:0000256" key="1">
    <source>
        <dbReference type="SAM" id="Phobius"/>
    </source>
</evidence>
<accession>A0A0A9HX57</accession>